<dbReference type="SMART" id="SM00359">
    <property type="entry name" value="PUA"/>
    <property type="match status" value="1"/>
</dbReference>
<dbReference type="SUPFAM" id="SSF88697">
    <property type="entry name" value="PUA domain-like"/>
    <property type="match status" value="1"/>
</dbReference>
<dbReference type="GO" id="GO:0005829">
    <property type="term" value="C:cytosol"/>
    <property type="evidence" value="ECO:0007669"/>
    <property type="project" value="TreeGrafter"/>
</dbReference>
<dbReference type="PANTHER" id="PTHR43654:SF1">
    <property type="entry name" value="ISOPENTENYL PHOSPHATE KINASE"/>
    <property type="match status" value="1"/>
</dbReference>
<dbReference type="Gene3D" id="3.40.1160.10">
    <property type="entry name" value="Acetylglutamate kinase-like"/>
    <property type="match status" value="1"/>
</dbReference>
<dbReference type="InterPro" id="IPR001057">
    <property type="entry name" value="Glu/AcGlu_kinase"/>
</dbReference>
<dbReference type="InterPro" id="IPR005715">
    <property type="entry name" value="Glu_5kinase/COase_Synthase"/>
</dbReference>
<dbReference type="FunFam" id="3.40.1160.10:FF:000018">
    <property type="entry name" value="Glutamate 5-kinase"/>
    <property type="match status" value="1"/>
</dbReference>
<sequence>MNSHEAAGARRRLVVKIGSSTLTTSESSIDYGFLDSLARQLAAVRAAGWDVVVVTSAAIACGLEALGIAKRPTDMPSLQAAASVGQSALSTAYSNAFGALGMITSVVLLTRRDTADRNAYLHARDTLNRLLELSVVPIVNENDTVSVEQIRFGDNDTLAALVACLIDADLMVILSDIDGMYTANPQVDPSATLIREISRIDRSILDAAGGVGSSVGSGGMVTKIKAARVLMAAGIPMVVCHGRRPRCIEEAAAGEDVGTRFVAPHRPHEISAKKLWIALGDTSRGTVTVDDGAKEALVKHGSSLLSVGLRAVEGRFDCDDIVDVADGTGHVFGRGRAAAGSDLLQLAVGRSREEVAENCILAPLAERPVIHRDELVLFE</sequence>
<feature type="domain" description="PUA" evidence="9">
    <location>
        <begin position="285"/>
        <end position="370"/>
    </location>
</feature>
<keyword evidence="5 8" id="KW-0547">Nucleotide-binding</keyword>
<evidence type="ECO:0000313" key="10">
    <source>
        <dbReference type="EMBL" id="MBB3170875.1"/>
    </source>
</evidence>
<dbReference type="InterPro" id="IPR019797">
    <property type="entry name" value="Glutamate_5-kinase_CS"/>
</dbReference>
<accession>A0A3N0A9T0</accession>
<comment type="pathway">
    <text evidence="8">Amino-acid biosynthesis; L-proline biosynthesis; L-glutamate 5-semialdehyde from L-glutamate: step 1/2.</text>
</comment>
<dbReference type="GO" id="GO:0005524">
    <property type="term" value="F:ATP binding"/>
    <property type="evidence" value="ECO:0007669"/>
    <property type="project" value="UniProtKB-KW"/>
</dbReference>
<dbReference type="InterPro" id="IPR001048">
    <property type="entry name" value="Asp/Glu/Uridylate_kinase"/>
</dbReference>
<feature type="binding site" evidence="8">
    <location>
        <position position="56"/>
    </location>
    <ligand>
        <name>substrate</name>
    </ligand>
</feature>
<evidence type="ECO:0000256" key="1">
    <source>
        <dbReference type="ARBA" id="ARBA00022490"/>
    </source>
</evidence>
<feature type="binding site" evidence="8">
    <location>
        <position position="16"/>
    </location>
    <ligand>
        <name>ATP</name>
        <dbReference type="ChEBI" id="CHEBI:30616"/>
    </ligand>
</feature>
<dbReference type="GO" id="GO:0003723">
    <property type="term" value="F:RNA binding"/>
    <property type="evidence" value="ECO:0007669"/>
    <property type="project" value="InterPro"/>
</dbReference>
<dbReference type="InterPro" id="IPR011529">
    <property type="entry name" value="Glu_5kinase"/>
</dbReference>
<evidence type="ECO:0000256" key="5">
    <source>
        <dbReference type="ARBA" id="ARBA00022741"/>
    </source>
</evidence>
<dbReference type="Proteomes" id="UP000309454">
    <property type="component" value="Unassembled WGS sequence"/>
</dbReference>
<evidence type="ECO:0000256" key="2">
    <source>
        <dbReference type="ARBA" id="ARBA00022605"/>
    </source>
</evidence>
<dbReference type="EMBL" id="SSTM01000009">
    <property type="protein sequence ID" value="TJW09472.1"/>
    <property type="molecule type" value="Genomic_DNA"/>
</dbReference>
<dbReference type="InterPro" id="IPR002478">
    <property type="entry name" value="PUA"/>
</dbReference>
<evidence type="ECO:0000256" key="4">
    <source>
        <dbReference type="ARBA" id="ARBA00022679"/>
    </source>
</evidence>
<dbReference type="PANTHER" id="PTHR43654">
    <property type="entry name" value="GLUTAMATE 5-KINASE"/>
    <property type="match status" value="1"/>
</dbReference>
<dbReference type="CDD" id="cd04242">
    <property type="entry name" value="AAK_G5K_ProB"/>
    <property type="match status" value="1"/>
</dbReference>
<dbReference type="CDD" id="cd21157">
    <property type="entry name" value="PUA_G5K"/>
    <property type="match status" value="1"/>
</dbReference>
<keyword evidence="7 8" id="KW-0067">ATP-binding</keyword>
<dbReference type="GO" id="GO:0004349">
    <property type="term" value="F:glutamate 5-kinase activity"/>
    <property type="evidence" value="ECO:0007669"/>
    <property type="project" value="UniProtKB-UniRule"/>
</dbReference>
<dbReference type="EMBL" id="JACHYA010000001">
    <property type="protein sequence ID" value="MBB3170875.1"/>
    <property type="molecule type" value="Genomic_DNA"/>
</dbReference>
<dbReference type="InterPro" id="IPR036974">
    <property type="entry name" value="PUA_sf"/>
</dbReference>
<evidence type="ECO:0000313" key="12">
    <source>
        <dbReference type="Proteomes" id="UP000309454"/>
    </source>
</evidence>
<reference evidence="10 13" key="2">
    <citation type="submission" date="2020-08" db="EMBL/GenBank/DDBJ databases">
        <title>Sequencing the genomes of 1000 actinobacteria strains.</title>
        <authorList>
            <person name="Klenk H.-P."/>
        </authorList>
    </citation>
    <scope>NUCLEOTIDE SEQUENCE [LARGE SCALE GENOMIC DNA]</scope>
    <source>
        <strain evidence="10 13">DSM 22242</strain>
    </source>
</reference>
<dbReference type="AlphaFoldDB" id="A0A3N0A9T0"/>
<feature type="binding site" evidence="8">
    <location>
        <position position="143"/>
    </location>
    <ligand>
        <name>substrate</name>
    </ligand>
</feature>
<name>A0A3N0A9T0_9ACTN</name>
<dbReference type="GeneID" id="93357250"/>
<dbReference type="Pfam" id="PF01472">
    <property type="entry name" value="PUA"/>
    <property type="match status" value="1"/>
</dbReference>
<gene>
    <name evidence="8 11" type="primary">proB</name>
    <name evidence="11" type="ORF">E5982_09340</name>
    <name evidence="10" type="ORF">FHR31_000655</name>
</gene>
<comment type="similarity">
    <text evidence="8">Belongs to the glutamate 5-kinase family.</text>
</comment>
<evidence type="ECO:0000256" key="8">
    <source>
        <dbReference type="HAMAP-Rule" id="MF_00456"/>
    </source>
</evidence>
<dbReference type="Pfam" id="PF00696">
    <property type="entry name" value="AA_kinase"/>
    <property type="match status" value="1"/>
</dbReference>
<dbReference type="HAMAP" id="MF_00456">
    <property type="entry name" value="ProB"/>
    <property type="match status" value="1"/>
</dbReference>
<dbReference type="InterPro" id="IPR036393">
    <property type="entry name" value="AceGlu_kinase-like_sf"/>
</dbReference>
<evidence type="ECO:0000313" key="13">
    <source>
        <dbReference type="Proteomes" id="UP000530850"/>
    </source>
</evidence>
<dbReference type="UniPathway" id="UPA00098">
    <property type="reaction ID" value="UER00359"/>
</dbReference>
<keyword evidence="12" id="KW-1185">Reference proteome</keyword>
<dbReference type="EC" id="2.7.2.11" evidence="8"/>
<dbReference type="OrthoDB" id="9804434at2"/>
<dbReference type="SUPFAM" id="SSF53633">
    <property type="entry name" value="Carbamate kinase-like"/>
    <property type="match status" value="1"/>
</dbReference>
<keyword evidence="6 8" id="KW-0418">Kinase</keyword>
<proteinExistence type="inferred from homology"/>
<dbReference type="InterPro" id="IPR015947">
    <property type="entry name" value="PUA-like_sf"/>
</dbReference>
<dbReference type="Gene3D" id="2.30.130.10">
    <property type="entry name" value="PUA domain"/>
    <property type="match status" value="1"/>
</dbReference>
<evidence type="ECO:0000313" key="11">
    <source>
        <dbReference type="EMBL" id="TJW09472.1"/>
    </source>
</evidence>
<dbReference type="PROSITE" id="PS50890">
    <property type="entry name" value="PUA"/>
    <property type="match status" value="1"/>
</dbReference>
<dbReference type="InterPro" id="IPR041739">
    <property type="entry name" value="G5K_ProB"/>
</dbReference>
<comment type="catalytic activity">
    <reaction evidence="8">
        <text>L-glutamate + ATP = L-glutamyl 5-phosphate + ADP</text>
        <dbReference type="Rhea" id="RHEA:14877"/>
        <dbReference type="ChEBI" id="CHEBI:29985"/>
        <dbReference type="ChEBI" id="CHEBI:30616"/>
        <dbReference type="ChEBI" id="CHEBI:58274"/>
        <dbReference type="ChEBI" id="CHEBI:456216"/>
        <dbReference type="EC" id="2.7.2.11"/>
    </reaction>
</comment>
<keyword evidence="3 8" id="KW-0641">Proline biosynthesis</keyword>
<reference evidence="11 12" key="1">
    <citation type="submission" date="2019-04" db="EMBL/GenBank/DDBJ databases">
        <title>Microbes associate with the intestines of laboratory mice.</title>
        <authorList>
            <person name="Navarre W."/>
            <person name="Wong E."/>
            <person name="Huang K.C."/>
            <person name="Tropini C."/>
            <person name="Ng K."/>
            <person name="Yu B."/>
        </authorList>
    </citation>
    <scope>NUCLEOTIDE SEQUENCE [LARGE SCALE GENOMIC DNA]</scope>
    <source>
        <strain evidence="11 12">NM48_B13</strain>
    </source>
</reference>
<keyword evidence="1 8" id="KW-0963">Cytoplasm</keyword>
<dbReference type="NCBIfam" id="TIGR01027">
    <property type="entry name" value="proB"/>
    <property type="match status" value="1"/>
</dbReference>
<evidence type="ECO:0000256" key="3">
    <source>
        <dbReference type="ARBA" id="ARBA00022650"/>
    </source>
</evidence>
<organism evidence="10 13">
    <name type="scientific">Parvibacter caecicola</name>
    <dbReference type="NCBI Taxonomy" id="747645"/>
    <lineage>
        <taxon>Bacteria</taxon>
        <taxon>Bacillati</taxon>
        <taxon>Actinomycetota</taxon>
        <taxon>Coriobacteriia</taxon>
        <taxon>Coriobacteriales</taxon>
        <taxon>Coriobacteriaceae</taxon>
        <taxon>Parvibacter</taxon>
    </lineage>
</organism>
<feature type="binding site" evidence="8">
    <location>
        <position position="155"/>
    </location>
    <ligand>
        <name>substrate</name>
    </ligand>
</feature>
<dbReference type="PRINTS" id="PR00474">
    <property type="entry name" value="GLU5KINASE"/>
</dbReference>
<feature type="binding site" evidence="8">
    <location>
        <begin position="175"/>
        <end position="176"/>
    </location>
    <ligand>
        <name>ATP</name>
        <dbReference type="ChEBI" id="CHEBI:30616"/>
    </ligand>
</feature>
<evidence type="ECO:0000256" key="6">
    <source>
        <dbReference type="ARBA" id="ARBA00022777"/>
    </source>
</evidence>
<evidence type="ECO:0000256" key="7">
    <source>
        <dbReference type="ARBA" id="ARBA00022840"/>
    </source>
</evidence>
<dbReference type="RefSeq" id="WP_123185938.1">
    <property type="nucleotide sequence ID" value="NZ_CANSLK010000010.1"/>
</dbReference>
<dbReference type="PROSITE" id="PS00902">
    <property type="entry name" value="GLUTAMATE_5_KINASE"/>
    <property type="match status" value="1"/>
</dbReference>
<keyword evidence="2 8" id="KW-0028">Amino-acid biosynthesis</keyword>
<dbReference type="Proteomes" id="UP000530850">
    <property type="component" value="Unassembled WGS sequence"/>
</dbReference>
<comment type="caution">
    <text evidence="10">The sequence shown here is derived from an EMBL/GenBank/DDBJ whole genome shotgun (WGS) entry which is preliminary data.</text>
</comment>
<dbReference type="GO" id="GO:0055129">
    <property type="term" value="P:L-proline biosynthetic process"/>
    <property type="evidence" value="ECO:0007669"/>
    <property type="project" value="UniProtKB-UniRule"/>
</dbReference>
<protein>
    <recommendedName>
        <fullName evidence="8">Glutamate 5-kinase</fullName>
        <ecNumber evidence="8">2.7.2.11</ecNumber>
    </recommendedName>
    <alternativeName>
        <fullName evidence="8">Gamma-glutamyl kinase</fullName>
        <shortName evidence="8">GK</shortName>
    </alternativeName>
</protein>
<keyword evidence="4 8" id="KW-0808">Transferase</keyword>
<feature type="binding site" evidence="8">
    <location>
        <begin position="217"/>
        <end position="223"/>
    </location>
    <ligand>
        <name>ATP</name>
        <dbReference type="ChEBI" id="CHEBI:30616"/>
    </ligand>
</feature>
<comment type="subcellular location">
    <subcellularLocation>
        <location evidence="8">Cytoplasm</location>
    </subcellularLocation>
</comment>
<dbReference type="PIRSF" id="PIRSF000729">
    <property type="entry name" value="GK"/>
    <property type="match status" value="1"/>
</dbReference>
<comment type="function">
    <text evidence="8">Catalyzes the transfer of a phosphate group to glutamate to form L-glutamate 5-phosphate.</text>
</comment>
<evidence type="ECO:0000259" key="9">
    <source>
        <dbReference type="SMART" id="SM00359"/>
    </source>
</evidence>